<evidence type="ECO:0000259" key="2">
    <source>
        <dbReference type="PROSITE" id="PS50097"/>
    </source>
</evidence>
<organism evidence="4 5">
    <name type="scientific">Oryza meyeriana var. granulata</name>
    <dbReference type="NCBI Taxonomy" id="110450"/>
    <lineage>
        <taxon>Eukaryota</taxon>
        <taxon>Viridiplantae</taxon>
        <taxon>Streptophyta</taxon>
        <taxon>Embryophyta</taxon>
        <taxon>Tracheophyta</taxon>
        <taxon>Spermatophyta</taxon>
        <taxon>Magnoliopsida</taxon>
        <taxon>Liliopsida</taxon>
        <taxon>Poales</taxon>
        <taxon>Poaceae</taxon>
        <taxon>BOP clade</taxon>
        <taxon>Oryzoideae</taxon>
        <taxon>Oryzeae</taxon>
        <taxon>Oryzinae</taxon>
        <taxon>Oryza</taxon>
        <taxon>Oryza meyeriana</taxon>
    </lineage>
</organism>
<evidence type="ECO:0000259" key="3">
    <source>
        <dbReference type="PROSITE" id="PS50144"/>
    </source>
</evidence>
<evidence type="ECO:0000313" key="5">
    <source>
        <dbReference type="Proteomes" id="UP000479710"/>
    </source>
</evidence>
<dbReference type="Pfam" id="PF22486">
    <property type="entry name" value="MATH_2"/>
    <property type="match status" value="1"/>
</dbReference>
<dbReference type="SUPFAM" id="SSF49599">
    <property type="entry name" value="TRAF domain-like"/>
    <property type="match status" value="1"/>
</dbReference>
<feature type="domain" description="MATH" evidence="3">
    <location>
        <begin position="1"/>
        <end position="126"/>
    </location>
</feature>
<evidence type="ECO:0000256" key="1">
    <source>
        <dbReference type="ARBA" id="ARBA00004906"/>
    </source>
</evidence>
<dbReference type="Gene3D" id="2.60.210.10">
    <property type="entry name" value="Apoptosis, Tumor Necrosis Factor Receptor Associated Protein 2, Chain A"/>
    <property type="match status" value="1"/>
</dbReference>
<dbReference type="PROSITE" id="PS50144">
    <property type="entry name" value="MATH"/>
    <property type="match status" value="1"/>
</dbReference>
<dbReference type="PANTHER" id="PTHR26379:SF187">
    <property type="entry name" value="OS07G0655300 PROTEIN"/>
    <property type="match status" value="1"/>
</dbReference>
<feature type="domain" description="BTB" evidence="2">
    <location>
        <begin position="163"/>
        <end position="230"/>
    </location>
</feature>
<dbReference type="AlphaFoldDB" id="A0A6G1CK91"/>
<dbReference type="CDD" id="cd00121">
    <property type="entry name" value="MATH"/>
    <property type="match status" value="1"/>
</dbReference>
<dbReference type="InterPro" id="IPR008974">
    <property type="entry name" value="TRAF-like"/>
</dbReference>
<keyword evidence="5" id="KW-1185">Reference proteome</keyword>
<dbReference type="InterPro" id="IPR045005">
    <property type="entry name" value="BPM1-6"/>
</dbReference>
<dbReference type="EMBL" id="SPHZ02000009">
    <property type="protein sequence ID" value="KAF0900467.1"/>
    <property type="molecule type" value="Genomic_DNA"/>
</dbReference>
<protein>
    <recommendedName>
        <fullName evidence="6">BTB domain-containing protein</fullName>
    </recommendedName>
</protein>
<dbReference type="SUPFAM" id="SSF54695">
    <property type="entry name" value="POZ domain"/>
    <property type="match status" value="1"/>
</dbReference>
<evidence type="ECO:0000313" key="4">
    <source>
        <dbReference type="EMBL" id="KAF0900467.1"/>
    </source>
</evidence>
<dbReference type="InterPro" id="IPR011333">
    <property type="entry name" value="SKP1/BTB/POZ_sf"/>
</dbReference>
<dbReference type="InterPro" id="IPR002083">
    <property type="entry name" value="MATH/TRAF_dom"/>
</dbReference>
<dbReference type="InterPro" id="IPR000210">
    <property type="entry name" value="BTB/POZ_dom"/>
</dbReference>
<comment type="pathway">
    <text evidence="1">Protein modification; protein ubiquitination.</text>
</comment>
<accession>A0A6G1CK91</accession>
<dbReference type="OrthoDB" id="694498at2759"/>
<dbReference type="PANTHER" id="PTHR26379">
    <property type="entry name" value="BTB/POZ AND MATH DOMAIN-CONTAINING PROTEIN 1"/>
    <property type="match status" value="1"/>
</dbReference>
<dbReference type="GO" id="GO:0016567">
    <property type="term" value="P:protein ubiquitination"/>
    <property type="evidence" value="ECO:0007669"/>
    <property type="project" value="InterPro"/>
</dbReference>
<reference evidence="4 5" key="1">
    <citation type="submission" date="2019-11" db="EMBL/GenBank/DDBJ databases">
        <title>Whole genome sequence of Oryza granulata.</title>
        <authorList>
            <person name="Li W."/>
        </authorList>
    </citation>
    <scope>NUCLEOTIDE SEQUENCE [LARGE SCALE GENOMIC DNA]</scope>
    <source>
        <strain evidence="5">cv. Menghai</strain>
        <tissue evidence="4">Leaf</tissue>
    </source>
</reference>
<evidence type="ECO:0008006" key="6">
    <source>
        <dbReference type="Google" id="ProtNLM"/>
    </source>
</evidence>
<dbReference type="CDD" id="cd18280">
    <property type="entry name" value="BTB_POZ_BPM_plant"/>
    <property type="match status" value="1"/>
</dbReference>
<name>A0A6G1CK91_9ORYZ</name>
<dbReference type="Proteomes" id="UP000479710">
    <property type="component" value="Unassembled WGS sequence"/>
</dbReference>
<dbReference type="SMART" id="SM00225">
    <property type="entry name" value="BTB"/>
    <property type="match status" value="1"/>
</dbReference>
<dbReference type="Pfam" id="PF00651">
    <property type="entry name" value="BTB"/>
    <property type="match status" value="1"/>
</dbReference>
<dbReference type="PROSITE" id="PS50097">
    <property type="entry name" value="BTB"/>
    <property type="match status" value="1"/>
</dbReference>
<sequence>MQMLRCSVNRAIGVGEFISSEKFNVGGSDWVIRYYPDGCSHRSKKYISVYLELKSDNAEVRAWFAVRLLGKTQKSGWRIGTTRLFKGGPGSRSLTSGWEKFLERKLLEETTHDLLWNNRLAFECWVNVVKKPLVSGTSMSSFTLPPSELSGDFGNLLESKEGADITFLVKGEAFAAHKVVLAARSSVFKAEFCGPMIEKEASYITVEEMEPAAFKALLHFIYTDSLGSQLDGLEFTDANELLRHLLVAADRYGMERLKAICEMELCKTINVETLAALSERRGCSFLAFGRLGNARYERSIGGSAYVGVVHQRRRAQQARANQSVNAGMQKFFDELSHMQCKIGSKRCF</sequence>
<gene>
    <name evidence="4" type="ORF">E2562_032075</name>
</gene>
<dbReference type="Gene3D" id="3.30.710.10">
    <property type="entry name" value="Potassium Channel Kv1.1, Chain A"/>
    <property type="match status" value="1"/>
</dbReference>
<comment type="caution">
    <text evidence="4">The sequence shown here is derived from an EMBL/GenBank/DDBJ whole genome shotgun (WGS) entry which is preliminary data.</text>
</comment>
<proteinExistence type="predicted"/>